<evidence type="ECO:0000259" key="1">
    <source>
        <dbReference type="Pfam" id="PF13456"/>
    </source>
</evidence>
<comment type="caution">
    <text evidence="2">The sequence shown here is derived from an EMBL/GenBank/DDBJ whole genome shotgun (WGS) entry which is preliminary data.</text>
</comment>
<dbReference type="Pfam" id="PF13456">
    <property type="entry name" value="RVT_3"/>
    <property type="match status" value="1"/>
</dbReference>
<dbReference type="AlphaFoldDB" id="A0A9D3ZFE2"/>
<dbReference type="Proteomes" id="UP000828251">
    <property type="component" value="Unassembled WGS sequence"/>
</dbReference>
<dbReference type="InterPro" id="IPR044730">
    <property type="entry name" value="RNase_H-like_dom_plant"/>
</dbReference>
<evidence type="ECO:0000313" key="2">
    <source>
        <dbReference type="EMBL" id="KAH1031732.1"/>
    </source>
</evidence>
<dbReference type="OrthoDB" id="1001042at2759"/>
<organism evidence="2 3">
    <name type="scientific">Gossypium stocksii</name>
    <dbReference type="NCBI Taxonomy" id="47602"/>
    <lineage>
        <taxon>Eukaryota</taxon>
        <taxon>Viridiplantae</taxon>
        <taxon>Streptophyta</taxon>
        <taxon>Embryophyta</taxon>
        <taxon>Tracheophyta</taxon>
        <taxon>Spermatophyta</taxon>
        <taxon>Magnoliopsida</taxon>
        <taxon>eudicotyledons</taxon>
        <taxon>Gunneridae</taxon>
        <taxon>Pentapetalae</taxon>
        <taxon>rosids</taxon>
        <taxon>malvids</taxon>
        <taxon>Malvales</taxon>
        <taxon>Malvaceae</taxon>
        <taxon>Malvoideae</taxon>
        <taxon>Gossypium</taxon>
    </lineage>
</organism>
<dbReference type="Gene3D" id="3.30.420.10">
    <property type="entry name" value="Ribonuclease H-like superfamily/Ribonuclease H"/>
    <property type="match status" value="1"/>
</dbReference>
<dbReference type="InterPro" id="IPR053151">
    <property type="entry name" value="RNase_H-like"/>
</dbReference>
<name>A0A9D3ZFE2_9ROSI</name>
<dbReference type="EMBL" id="JAIQCV010000013">
    <property type="protein sequence ID" value="KAH1031732.1"/>
    <property type="molecule type" value="Genomic_DNA"/>
</dbReference>
<feature type="domain" description="RNase H type-1" evidence="1">
    <location>
        <begin position="2"/>
        <end position="89"/>
    </location>
</feature>
<gene>
    <name evidence="2" type="ORF">J1N35_043906</name>
</gene>
<dbReference type="InterPro" id="IPR036397">
    <property type="entry name" value="RNaseH_sf"/>
</dbReference>
<dbReference type="GO" id="GO:0003676">
    <property type="term" value="F:nucleic acid binding"/>
    <property type="evidence" value="ECO:0007669"/>
    <property type="project" value="InterPro"/>
</dbReference>
<dbReference type="PANTHER" id="PTHR47723:SF19">
    <property type="entry name" value="POLYNUCLEOTIDYL TRANSFERASE, RIBONUCLEASE H-LIKE SUPERFAMILY PROTEIN"/>
    <property type="match status" value="1"/>
</dbReference>
<proteinExistence type="predicted"/>
<reference evidence="2 3" key="1">
    <citation type="journal article" date="2021" name="Plant Biotechnol. J.">
        <title>Multi-omics assisted identification of the key and species-specific regulatory components of drought-tolerant mechanisms in Gossypium stocksii.</title>
        <authorList>
            <person name="Yu D."/>
            <person name="Ke L."/>
            <person name="Zhang D."/>
            <person name="Wu Y."/>
            <person name="Sun Y."/>
            <person name="Mei J."/>
            <person name="Sun J."/>
            <person name="Sun Y."/>
        </authorList>
    </citation>
    <scope>NUCLEOTIDE SEQUENCE [LARGE SCALE GENOMIC DNA]</scope>
    <source>
        <strain evidence="3">cv. E1</strain>
        <tissue evidence="2">Leaf</tissue>
    </source>
</reference>
<dbReference type="GO" id="GO:0004523">
    <property type="term" value="F:RNA-DNA hybrid ribonuclease activity"/>
    <property type="evidence" value="ECO:0007669"/>
    <property type="project" value="InterPro"/>
</dbReference>
<evidence type="ECO:0000313" key="3">
    <source>
        <dbReference type="Proteomes" id="UP000828251"/>
    </source>
</evidence>
<dbReference type="PANTHER" id="PTHR47723">
    <property type="entry name" value="OS05G0353850 PROTEIN"/>
    <property type="match status" value="1"/>
</dbReference>
<dbReference type="InterPro" id="IPR002156">
    <property type="entry name" value="RNaseH_domain"/>
</dbReference>
<sequence length="92" mass="10926">MGNWLEGFKKYIRRGSILKSEICDILIGLQVARLRNYIKVIFESDCLYTIEMILEISMNIPSMTLIRRIKEVRRKLQEVKFQFVPKEGNMND</sequence>
<dbReference type="CDD" id="cd06222">
    <property type="entry name" value="RNase_H_like"/>
    <property type="match status" value="1"/>
</dbReference>
<protein>
    <recommendedName>
        <fullName evidence="1">RNase H type-1 domain-containing protein</fullName>
    </recommendedName>
</protein>
<keyword evidence="3" id="KW-1185">Reference proteome</keyword>
<accession>A0A9D3ZFE2</accession>